<comment type="subcellular location">
    <subcellularLocation>
        <location evidence="1">Endomembrane system</location>
        <topology evidence="1">Multi-pass membrane protein</topology>
    </subcellularLocation>
</comment>
<feature type="transmembrane region" description="Helical" evidence="6">
    <location>
        <begin position="179"/>
        <end position="198"/>
    </location>
</feature>
<organism evidence="7 8">
    <name type="scientific">Gomphillus americanus</name>
    <dbReference type="NCBI Taxonomy" id="1940652"/>
    <lineage>
        <taxon>Eukaryota</taxon>
        <taxon>Fungi</taxon>
        <taxon>Dikarya</taxon>
        <taxon>Ascomycota</taxon>
        <taxon>Pezizomycotina</taxon>
        <taxon>Lecanoromycetes</taxon>
        <taxon>OSLEUM clade</taxon>
        <taxon>Ostropomycetidae</taxon>
        <taxon>Ostropales</taxon>
        <taxon>Graphidaceae</taxon>
        <taxon>Gomphilloideae</taxon>
        <taxon>Gomphillus</taxon>
    </lineage>
</organism>
<dbReference type="InterPro" id="IPR018819">
    <property type="entry name" value="Nur1/Mug154"/>
</dbReference>
<comment type="caution">
    <text evidence="7">The sequence shown here is derived from an EMBL/GenBank/DDBJ whole genome shotgun (WGS) entry which is preliminary data.</text>
</comment>
<evidence type="ECO:0000256" key="4">
    <source>
        <dbReference type="ARBA" id="ARBA00023136"/>
    </source>
</evidence>
<feature type="transmembrane region" description="Helical" evidence="6">
    <location>
        <begin position="47"/>
        <end position="65"/>
    </location>
</feature>
<dbReference type="GO" id="GO:0012505">
    <property type="term" value="C:endomembrane system"/>
    <property type="evidence" value="ECO:0007669"/>
    <property type="project" value="UniProtKB-SubCell"/>
</dbReference>
<keyword evidence="8" id="KW-1185">Reference proteome</keyword>
<evidence type="ECO:0000313" key="7">
    <source>
        <dbReference type="EMBL" id="CAF9931470.1"/>
    </source>
</evidence>
<evidence type="ECO:0000256" key="1">
    <source>
        <dbReference type="ARBA" id="ARBA00004127"/>
    </source>
</evidence>
<feature type="transmembrane region" description="Helical" evidence="6">
    <location>
        <begin position="85"/>
        <end position="107"/>
    </location>
</feature>
<evidence type="ECO:0000256" key="2">
    <source>
        <dbReference type="ARBA" id="ARBA00022692"/>
    </source>
</evidence>
<keyword evidence="2 6" id="KW-0812">Transmembrane</keyword>
<feature type="transmembrane region" description="Helical" evidence="6">
    <location>
        <begin position="210"/>
        <end position="229"/>
    </location>
</feature>
<dbReference type="PANTHER" id="PTHR28293">
    <property type="entry name" value="NUCLEAR RIM PROTEIN 1"/>
    <property type="match status" value="1"/>
</dbReference>
<proteinExistence type="predicted"/>
<gene>
    <name evidence="7" type="ORF">GOMPHAMPRED_005918</name>
</gene>
<keyword evidence="4 6" id="KW-0472">Membrane</keyword>
<protein>
    <recommendedName>
        <fullName evidence="9">Meiotically up-regulated gene 154 protein</fullName>
    </recommendedName>
</protein>
<accession>A0A8H3FWS8</accession>
<evidence type="ECO:0000313" key="8">
    <source>
        <dbReference type="Proteomes" id="UP000664169"/>
    </source>
</evidence>
<dbReference type="OrthoDB" id="3363151at2759"/>
<dbReference type="EMBL" id="CAJPDQ010000039">
    <property type="protein sequence ID" value="CAF9931470.1"/>
    <property type="molecule type" value="Genomic_DNA"/>
</dbReference>
<evidence type="ECO:0000256" key="5">
    <source>
        <dbReference type="SAM" id="MobiDB-lite"/>
    </source>
</evidence>
<dbReference type="GO" id="GO:0043007">
    <property type="term" value="P:maintenance of rDNA"/>
    <property type="evidence" value="ECO:0007669"/>
    <property type="project" value="TreeGrafter"/>
</dbReference>
<feature type="region of interest" description="Disordered" evidence="5">
    <location>
        <begin position="342"/>
        <end position="403"/>
    </location>
</feature>
<keyword evidence="3 6" id="KW-1133">Transmembrane helix</keyword>
<evidence type="ECO:0000256" key="6">
    <source>
        <dbReference type="SAM" id="Phobius"/>
    </source>
</evidence>
<feature type="compositionally biased region" description="Polar residues" evidence="5">
    <location>
        <begin position="342"/>
        <end position="351"/>
    </location>
</feature>
<evidence type="ECO:0000256" key="3">
    <source>
        <dbReference type="ARBA" id="ARBA00022989"/>
    </source>
</evidence>
<dbReference type="Proteomes" id="UP000664169">
    <property type="component" value="Unassembled WGS sequence"/>
</dbReference>
<dbReference type="AlphaFoldDB" id="A0A8H3FWS8"/>
<reference evidence="7" key="1">
    <citation type="submission" date="2021-03" db="EMBL/GenBank/DDBJ databases">
        <authorList>
            <person name="Tagirdzhanova G."/>
        </authorList>
    </citation>
    <scope>NUCLEOTIDE SEQUENCE</scope>
</reference>
<sequence>MPSYHKRLVRRRPLAERIKSYLDPLDFLLWLSEELEGSDWEQWQRDWAVVIGIGLNFVMLLARANSTGSNSQDDDIFGDERQGGFMSWLASITVYCLTFASCANAFYTFYRQRNYRMFEVPIDTPVSTPSAHRVRVDSSPAASSPFKHLSALSTSAESRAYPDPQKDVWEISVWDPTTLCLKMFCLFSPGHVLLYWLLLPTSVHDSRPSTTVALTVTLITMFSFQLYHLQSSFSRQSKDTSLIHKEVLNEYDIKYVHPRTQPLMSDAAVQCDYLGSNIGVSSEVINYSPVTIINKGFHTNPNQNYTKHFDPDAFLAKQTPRNVQQGKTPVPRMTAELRTPVLQSSPLASAQTRHDIGPRTGDGGSLGVYTHDRSPLKKQASQNRLNQRLGLSKPQPRRESGRF</sequence>
<name>A0A8H3FWS8_9LECA</name>
<dbReference type="PANTHER" id="PTHR28293:SF1">
    <property type="entry name" value="NUCLEAR RIM PROTEIN 1"/>
    <property type="match status" value="1"/>
</dbReference>
<dbReference type="Pfam" id="PF10332">
    <property type="entry name" value="DUF2418"/>
    <property type="match status" value="1"/>
</dbReference>
<evidence type="ECO:0008006" key="9">
    <source>
        <dbReference type="Google" id="ProtNLM"/>
    </source>
</evidence>
<dbReference type="GO" id="GO:0007096">
    <property type="term" value="P:regulation of exit from mitosis"/>
    <property type="evidence" value="ECO:0007669"/>
    <property type="project" value="TreeGrafter"/>
</dbReference>